<comment type="caution">
    <text evidence="1">The sequence shown here is derived from an EMBL/GenBank/DDBJ whole genome shotgun (WGS) entry which is preliminary data.</text>
</comment>
<gene>
    <name evidence="1" type="ORF">DSO57_1039021</name>
</gene>
<dbReference type="EMBL" id="QTSX02000571">
    <property type="protein sequence ID" value="KAJ9086879.1"/>
    <property type="molecule type" value="Genomic_DNA"/>
</dbReference>
<name>A0ACC2UJ95_9FUNG</name>
<evidence type="ECO:0000313" key="1">
    <source>
        <dbReference type="EMBL" id="KAJ9086879.1"/>
    </source>
</evidence>
<sequence>QVDNQATAPSSDQPSDSFQALYCPPGAPFGPVHFTKYLPSPTYLVFNLENILIANLLARNRLTKYIGGEGKWYEVPPRLFKDNYKYLPAYFVRMTPLLTLQPDCPMKPFTATKTTSPQMFGLAPILWWALPTGPAVPRPDSPNASPYAWLPNSCDGLLPDWAYISDACSLWL</sequence>
<protein>
    <submittedName>
        <fullName evidence="1">Uncharacterized protein</fullName>
    </submittedName>
</protein>
<organism evidence="1 2">
    <name type="scientific">Entomophthora muscae</name>
    <dbReference type="NCBI Taxonomy" id="34485"/>
    <lineage>
        <taxon>Eukaryota</taxon>
        <taxon>Fungi</taxon>
        <taxon>Fungi incertae sedis</taxon>
        <taxon>Zoopagomycota</taxon>
        <taxon>Entomophthoromycotina</taxon>
        <taxon>Entomophthoromycetes</taxon>
        <taxon>Entomophthorales</taxon>
        <taxon>Entomophthoraceae</taxon>
        <taxon>Entomophthora</taxon>
    </lineage>
</organism>
<feature type="non-terminal residue" evidence="1">
    <location>
        <position position="1"/>
    </location>
</feature>
<dbReference type="Proteomes" id="UP001165960">
    <property type="component" value="Unassembled WGS sequence"/>
</dbReference>
<keyword evidence="2" id="KW-1185">Reference proteome</keyword>
<proteinExistence type="predicted"/>
<accession>A0ACC2UJ95</accession>
<evidence type="ECO:0000313" key="2">
    <source>
        <dbReference type="Proteomes" id="UP001165960"/>
    </source>
</evidence>
<reference evidence="1" key="1">
    <citation type="submission" date="2022-04" db="EMBL/GenBank/DDBJ databases">
        <title>Genome of the entomopathogenic fungus Entomophthora muscae.</title>
        <authorList>
            <person name="Elya C."/>
            <person name="Lovett B.R."/>
            <person name="Lee E."/>
            <person name="Macias A.M."/>
            <person name="Hajek A.E."/>
            <person name="De Bivort B.L."/>
            <person name="Kasson M.T."/>
            <person name="De Fine Licht H.H."/>
            <person name="Stajich J.E."/>
        </authorList>
    </citation>
    <scope>NUCLEOTIDE SEQUENCE</scope>
    <source>
        <strain evidence="1">Berkeley</strain>
    </source>
</reference>